<keyword evidence="8" id="KW-1185">Reference proteome</keyword>
<evidence type="ECO:0000256" key="3">
    <source>
        <dbReference type="ARBA" id="ARBA00012146"/>
    </source>
</evidence>
<reference evidence="7 8" key="1">
    <citation type="submission" date="2024-07" db="EMBL/GenBank/DDBJ databases">
        <title>Section-level genome sequencing and comparative genomics of Aspergillus sections Usti and Cavernicolus.</title>
        <authorList>
            <consortium name="Lawrence Berkeley National Laboratory"/>
            <person name="Nybo J.L."/>
            <person name="Vesth T.C."/>
            <person name="Theobald S."/>
            <person name="Frisvad J.C."/>
            <person name="Larsen T.O."/>
            <person name="Kjaerboelling I."/>
            <person name="Rothschild-Mancinelli K."/>
            <person name="Lyhne E.K."/>
            <person name="Kogle M.E."/>
            <person name="Barry K."/>
            <person name="Clum A."/>
            <person name="Na H."/>
            <person name="Ledsgaard L."/>
            <person name="Lin J."/>
            <person name="Lipzen A."/>
            <person name="Kuo A."/>
            <person name="Riley R."/>
            <person name="Mondo S."/>
            <person name="Labutti K."/>
            <person name="Haridas S."/>
            <person name="Pangalinan J."/>
            <person name="Salamov A.A."/>
            <person name="Simmons B.A."/>
            <person name="Magnuson J.K."/>
            <person name="Chen J."/>
            <person name="Drula E."/>
            <person name="Henrissat B."/>
            <person name="Wiebenga A."/>
            <person name="Lubbers R.J."/>
            <person name="Gomes A.C."/>
            <person name="Makela M.R."/>
            <person name="Stajich J."/>
            <person name="Grigoriev I.V."/>
            <person name="Mortensen U.H."/>
            <person name="De Vries R.P."/>
            <person name="Baker S.E."/>
            <person name="Andersen M.R."/>
        </authorList>
    </citation>
    <scope>NUCLEOTIDE SEQUENCE [LARGE SCALE GENOMIC DNA]</scope>
    <source>
        <strain evidence="7 8">CBS 123904</strain>
    </source>
</reference>
<keyword evidence="6" id="KW-0460">Magnesium</keyword>
<dbReference type="InterPro" id="IPR036649">
    <property type="entry name" value="Pyrophosphatase_sf"/>
</dbReference>
<sequence length="168" mass="18863">MRCGGRPLFADGQQETVNVVVEIPRKSHAKMEISKDDQHNHIKQDVAKGKPRVIVDVPLFQGYPCNCGAIPQASSSEVRQVKPLGALAVLDEGKTDWKLSDIQGNEAFLPGYLGSPMTWYKQYKHPEGKPANEICLGERLKDSGHRFAVEPMERRHSEWDRARRGYPG</sequence>
<comment type="cofactor">
    <cofactor evidence="1">
        <name>Mg(2+)</name>
        <dbReference type="ChEBI" id="CHEBI:18420"/>
    </cofactor>
</comment>
<dbReference type="EMBL" id="JBFXLU010000040">
    <property type="protein sequence ID" value="KAL2849914.1"/>
    <property type="molecule type" value="Genomic_DNA"/>
</dbReference>
<evidence type="ECO:0000256" key="6">
    <source>
        <dbReference type="ARBA" id="ARBA00022842"/>
    </source>
</evidence>
<evidence type="ECO:0000313" key="8">
    <source>
        <dbReference type="Proteomes" id="UP001610446"/>
    </source>
</evidence>
<proteinExistence type="inferred from homology"/>
<accession>A0ABR4KDP1</accession>
<comment type="caution">
    <text evidence="7">The sequence shown here is derived from an EMBL/GenBank/DDBJ whole genome shotgun (WGS) entry which is preliminary data.</text>
</comment>
<comment type="similarity">
    <text evidence="2">Belongs to the PPase family.</text>
</comment>
<evidence type="ECO:0000256" key="2">
    <source>
        <dbReference type="ARBA" id="ARBA00006220"/>
    </source>
</evidence>
<dbReference type="Pfam" id="PF00719">
    <property type="entry name" value="Pyrophosphatase"/>
    <property type="match status" value="1"/>
</dbReference>
<keyword evidence="5" id="KW-0378">Hydrolase</keyword>
<evidence type="ECO:0000313" key="7">
    <source>
        <dbReference type="EMBL" id="KAL2849914.1"/>
    </source>
</evidence>
<dbReference type="InterPro" id="IPR008162">
    <property type="entry name" value="Pyrophosphatase"/>
</dbReference>
<dbReference type="PANTHER" id="PTHR10286">
    <property type="entry name" value="INORGANIC PYROPHOSPHATASE"/>
    <property type="match status" value="1"/>
</dbReference>
<dbReference type="SUPFAM" id="SSF50324">
    <property type="entry name" value="Inorganic pyrophosphatase"/>
    <property type="match status" value="1"/>
</dbReference>
<gene>
    <name evidence="7" type="ORF">BJY01DRAFT_233431</name>
</gene>
<keyword evidence="4" id="KW-0479">Metal-binding</keyword>
<evidence type="ECO:0000256" key="1">
    <source>
        <dbReference type="ARBA" id="ARBA00001946"/>
    </source>
</evidence>
<evidence type="ECO:0000256" key="4">
    <source>
        <dbReference type="ARBA" id="ARBA00022723"/>
    </source>
</evidence>
<name>A0ABR4KDP1_9EURO</name>
<evidence type="ECO:0000256" key="5">
    <source>
        <dbReference type="ARBA" id="ARBA00022801"/>
    </source>
</evidence>
<protein>
    <recommendedName>
        <fullName evidence="3">inorganic diphosphatase</fullName>
        <ecNumber evidence="3">3.6.1.1</ecNumber>
    </recommendedName>
</protein>
<dbReference type="Gene3D" id="3.90.80.10">
    <property type="entry name" value="Inorganic pyrophosphatase"/>
    <property type="match status" value="2"/>
</dbReference>
<dbReference type="EC" id="3.6.1.1" evidence="3"/>
<dbReference type="Proteomes" id="UP001610446">
    <property type="component" value="Unassembled WGS sequence"/>
</dbReference>
<organism evidence="7 8">
    <name type="scientific">Aspergillus pseudoustus</name>
    <dbReference type="NCBI Taxonomy" id="1810923"/>
    <lineage>
        <taxon>Eukaryota</taxon>
        <taxon>Fungi</taxon>
        <taxon>Dikarya</taxon>
        <taxon>Ascomycota</taxon>
        <taxon>Pezizomycotina</taxon>
        <taxon>Eurotiomycetes</taxon>
        <taxon>Eurotiomycetidae</taxon>
        <taxon>Eurotiales</taxon>
        <taxon>Aspergillaceae</taxon>
        <taxon>Aspergillus</taxon>
        <taxon>Aspergillus subgen. Nidulantes</taxon>
    </lineage>
</organism>